<dbReference type="InterPro" id="IPR019734">
    <property type="entry name" value="TPR_rpt"/>
</dbReference>
<organism evidence="2 3">
    <name type="scientific">Leucobacter albus</name>
    <dbReference type="NCBI Taxonomy" id="272210"/>
    <lineage>
        <taxon>Bacteria</taxon>
        <taxon>Bacillati</taxon>
        <taxon>Actinomycetota</taxon>
        <taxon>Actinomycetes</taxon>
        <taxon>Micrococcales</taxon>
        <taxon>Microbacteriaceae</taxon>
        <taxon>Leucobacter</taxon>
    </lineage>
</organism>
<dbReference type="RefSeq" id="WP_343960958.1">
    <property type="nucleotide sequence ID" value="NZ_BAAAKZ010000010.1"/>
</dbReference>
<protein>
    <recommendedName>
        <fullName evidence="4">Tetratricopeptide repeat protein</fullName>
    </recommendedName>
</protein>
<dbReference type="Gene3D" id="1.25.40.10">
    <property type="entry name" value="Tetratricopeptide repeat domain"/>
    <property type="match status" value="2"/>
</dbReference>
<evidence type="ECO:0008006" key="4">
    <source>
        <dbReference type="Google" id="ProtNLM"/>
    </source>
</evidence>
<dbReference type="InterPro" id="IPR011990">
    <property type="entry name" value="TPR-like_helical_dom_sf"/>
</dbReference>
<dbReference type="SUPFAM" id="SSF48452">
    <property type="entry name" value="TPR-like"/>
    <property type="match status" value="1"/>
</dbReference>
<dbReference type="EMBL" id="JBHTLY010000004">
    <property type="protein sequence ID" value="MFD1202341.1"/>
    <property type="molecule type" value="Genomic_DNA"/>
</dbReference>
<dbReference type="Proteomes" id="UP001597181">
    <property type="component" value="Unassembled WGS sequence"/>
</dbReference>
<sequence>MIEENELPIPSENDRYVLAARLKGYLDKHDEAVELLTEALERDPDNPILRRYRAHRRISIRDFHGAIEDSRHALAHLETVEDGYELYQHEVEKDIVNLVLGRDELVREQFLPKSEARGRETIYSTTFYSAVYYHFGVALYLNGELQEAAENFERAFEVSEHAEALVASLDWLYMIHRRLGDEKEAHAVLARFAQLSEVDESDPGYTERMRLYAGERTPEDLIGVSDSRELVNVTQLYGVGNWLHYNGRPAEAKAVFERVLDSEAKFAFAYMAAEAELSDSALARI</sequence>
<gene>
    <name evidence="2" type="ORF">ACFQ3U_10600</name>
</gene>
<accession>A0ABW3TNQ2</accession>
<keyword evidence="3" id="KW-1185">Reference proteome</keyword>
<feature type="repeat" description="TPR" evidence="1">
    <location>
        <begin position="13"/>
        <end position="46"/>
    </location>
</feature>
<feature type="repeat" description="TPR" evidence="1">
    <location>
        <begin position="129"/>
        <end position="162"/>
    </location>
</feature>
<evidence type="ECO:0000256" key="1">
    <source>
        <dbReference type="PROSITE-ProRule" id="PRU00339"/>
    </source>
</evidence>
<dbReference type="PROSITE" id="PS50005">
    <property type="entry name" value="TPR"/>
    <property type="match status" value="2"/>
</dbReference>
<dbReference type="Pfam" id="PF13181">
    <property type="entry name" value="TPR_8"/>
    <property type="match status" value="2"/>
</dbReference>
<reference evidence="3" key="1">
    <citation type="journal article" date="2019" name="Int. J. Syst. Evol. Microbiol.">
        <title>The Global Catalogue of Microorganisms (GCM) 10K type strain sequencing project: providing services to taxonomists for standard genome sequencing and annotation.</title>
        <authorList>
            <consortium name="The Broad Institute Genomics Platform"/>
            <consortium name="The Broad Institute Genome Sequencing Center for Infectious Disease"/>
            <person name="Wu L."/>
            <person name="Ma J."/>
        </authorList>
    </citation>
    <scope>NUCLEOTIDE SEQUENCE [LARGE SCALE GENOMIC DNA]</scope>
    <source>
        <strain evidence="3">CCUG 50213</strain>
    </source>
</reference>
<comment type="caution">
    <text evidence="2">The sequence shown here is derived from an EMBL/GenBank/DDBJ whole genome shotgun (WGS) entry which is preliminary data.</text>
</comment>
<dbReference type="SMART" id="SM00028">
    <property type="entry name" value="TPR"/>
    <property type="match status" value="3"/>
</dbReference>
<evidence type="ECO:0000313" key="3">
    <source>
        <dbReference type="Proteomes" id="UP001597181"/>
    </source>
</evidence>
<evidence type="ECO:0000313" key="2">
    <source>
        <dbReference type="EMBL" id="MFD1202341.1"/>
    </source>
</evidence>
<proteinExistence type="predicted"/>
<keyword evidence="1" id="KW-0802">TPR repeat</keyword>
<name>A0ABW3TNQ2_9MICO</name>